<gene>
    <name evidence="1" type="ORF">SCARUB_01285</name>
</gene>
<dbReference type="EMBL" id="MAYW01000025">
    <property type="protein sequence ID" value="ODS33551.1"/>
    <property type="molecule type" value="Genomic_DNA"/>
</dbReference>
<reference evidence="1 2" key="1">
    <citation type="submission" date="2016-07" db="EMBL/GenBank/DDBJ databases">
        <title>Draft genome of Scalindua rubra, obtained from a brine-seawater interface in the Red Sea, sheds light on salt adaptation in anammox bacteria.</title>
        <authorList>
            <person name="Speth D.R."/>
            <person name="Lagkouvardos I."/>
            <person name="Wang Y."/>
            <person name="Qian P.-Y."/>
            <person name="Dutilh B.E."/>
            <person name="Jetten M.S."/>
        </authorList>
    </citation>
    <scope>NUCLEOTIDE SEQUENCE [LARGE SCALE GENOMIC DNA]</scope>
    <source>
        <strain evidence="1">BSI-1</strain>
    </source>
</reference>
<accession>A0A1E3XD35</accession>
<dbReference type="Proteomes" id="UP000094056">
    <property type="component" value="Unassembled WGS sequence"/>
</dbReference>
<name>A0A1E3XD35_9BACT</name>
<sequence>MKIKVEVGKLVSDGNFNNDSFKASVEFECNPGNYGELSSKFDNAFAIVNAKIRQQVANAITNKTPANFDDNDIPF</sequence>
<evidence type="ECO:0000313" key="2">
    <source>
        <dbReference type="Proteomes" id="UP000094056"/>
    </source>
</evidence>
<proteinExistence type="predicted"/>
<organism evidence="1 2">
    <name type="scientific">Candidatus Scalindua rubra</name>
    <dbReference type="NCBI Taxonomy" id="1872076"/>
    <lineage>
        <taxon>Bacteria</taxon>
        <taxon>Pseudomonadati</taxon>
        <taxon>Planctomycetota</taxon>
        <taxon>Candidatus Brocadiia</taxon>
        <taxon>Candidatus Brocadiales</taxon>
        <taxon>Candidatus Scalinduaceae</taxon>
        <taxon>Candidatus Scalindua</taxon>
    </lineage>
</organism>
<protein>
    <submittedName>
        <fullName evidence="1">Uncharacterized protein</fullName>
    </submittedName>
</protein>
<comment type="caution">
    <text evidence="1">The sequence shown here is derived from an EMBL/GenBank/DDBJ whole genome shotgun (WGS) entry which is preliminary data.</text>
</comment>
<evidence type="ECO:0000313" key="1">
    <source>
        <dbReference type="EMBL" id="ODS33551.1"/>
    </source>
</evidence>
<dbReference type="AlphaFoldDB" id="A0A1E3XD35"/>